<dbReference type="Proteomes" id="UP000645610">
    <property type="component" value="Unassembled WGS sequence"/>
</dbReference>
<dbReference type="EMBL" id="JADQDP010000006">
    <property type="protein sequence ID" value="MBF9144082.1"/>
    <property type="molecule type" value="Genomic_DNA"/>
</dbReference>
<feature type="region of interest" description="Disordered" evidence="1">
    <location>
        <begin position="42"/>
        <end position="62"/>
    </location>
</feature>
<protein>
    <submittedName>
        <fullName evidence="2">Uncharacterized protein</fullName>
    </submittedName>
</protein>
<evidence type="ECO:0000313" key="2">
    <source>
        <dbReference type="EMBL" id="MBF9144082.1"/>
    </source>
</evidence>
<evidence type="ECO:0000313" key="3">
    <source>
        <dbReference type="Proteomes" id="UP000645610"/>
    </source>
</evidence>
<gene>
    <name evidence="2" type="ORF">I2I01_20740</name>
</gene>
<dbReference type="AlphaFoldDB" id="A0A931BMD3"/>
<accession>A0A931BMD3</accession>
<keyword evidence="3" id="KW-1185">Reference proteome</keyword>
<proteinExistence type="predicted"/>
<organism evidence="2 3">
    <name type="scientific">Hymenobacter properus</name>
    <dbReference type="NCBI Taxonomy" id="2791026"/>
    <lineage>
        <taxon>Bacteria</taxon>
        <taxon>Pseudomonadati</taxon>
        <taxon>Bacteroidota</taxon>
        <taxon>Cytophagia</taxon>
        <taxon>Cytophagales</taxon>
        <taxon>Hymenobacteraceae</taxon>
        <taxon>Hymenobacter</taxon>
    </lineage>
</organism>
<evidence type="ECO:0000256" key="1">
    <source>
        <dbReference type="SAM" id="MobiDB-lite"/>
    </source>
</evidence>
<comment type="caution">
    <text evidence="2">The sequence shown here is derived from an EMBL/GenBank/DDBJ whole genome shotgun (WGS) entry which is preliminary data.</text>
</comment>
<reference evidence="2 3" key="1">
    <citation type="submission" date="2020-11" db="EMBL/GenBank/DDBJ databases">
        <authorList>
            <person name="Kim M.K."/>
        </authorList>
    </citation>
    <scope>NUCLEOTIDE SEQUENCE [LARGE SCALE GENOMIC DNA]</scope>
    <source>
        <strain evidence="2 3">BT439</strain>
    </source>
</reference>
<sequence length="62" mass="7110">MKPAPKSVRQFPPADPDIVRKVRRDHVAYAFFESLPGEQDHDYLPRALPQPQRLAEFGRPGL</sequence>
<name>A0A931BMD3_9BACT</name>
<dbReference type="RefSeq" id="WP_196288438.1">
    <property type="nucleotide sequence ID" value="NZ_JADQDP010000006.1"/>
</dbReference>